<dbReference type="RefSeq" id="WP_379040052.1">
    <property type="nucleotide sequence ID" value="NZ_JBHTND010000008.1"/>
</dbReference>
<dbReference type="Proteomes" id="UP001597176">
    <property type="component" value="Unassembled WGS sequence"/>
</dbReference>
<dbReference type="Pfam" id="PF04134">
    <property type="entry name" value="DCC1-like"/>
    <property type="match status" value="1"/>
</dbReference>
<organism evidence="1 2">
    <name type="scientific">Methylobacterium marchantiae</name>
    <dbReference type="NCBI Taxonomy" id="600331"/>
    <lineage>
        <taxon>Bacteria</taxon>
        <taxon>Pseudomonadati</taxon>
        <taxon>Pseudomonadota</taxon>
        <taxon>Alphaproteobacteria</taxon>
        <taxon>Hyphomicrobiales</taxon>
        <taxon>Methylobacteriaceae</taxon>
        <taxon>Methylobacterium</taxon>
    </lineage>
</organism>
<sequence>MVPPFAEDRPIVVFDGHCALCVGRIRFVMRCDRDRRFRFLPAQSALG</sequence>
<dbReference type="InterPro" id="IPR007263">
    <property type="entry name" value="DCC1-like"/>
</dbReference>
<accession>A0ABW3WY31</accession>
<proteinExistence type="predicted"/>
<evidence type="ECO:0000313" key="2">
    <source>
        <dbReference type="Proteomes" id="UP001597176"/>
    </source>
</evidence>
<protein>
    <submittedName>
        <fullName evidence="1">DCC1-like thiol-disulfide oxidoreductase family protein</fullName>
    </submittedName>
</protein>
<gene>
    <name evidence="1" type="ORF">ACFQ4G_08275</name>
</gene>
<comment type="caution">
    <text evidence="1">The sequence shown here is derived from an EMBL/GenBank/DDBJ whole genome shotgun (WGS) entry which is preliminary data.</text>
</comment>
<evidence type="ECO:0000313" key="1">
    <source>
        <dbReference type="EMBL" id="MFD1301578.1"/>
    </source>
</evidence>
<dbReference type="EMBL" id="JBHTND010000008">
    <property type="protein sequence ID" value="MFD1301578.1"/>
    <property type="molecule type" value="Genomic_DNA"/>
</dbReference>
<reference evidence="2" key="1">
    <citation type="journal article" date="2019" name="Int. J. Syst. Evol. Microbiol.">
        <title>The Global Catalogue of Microorganisms (GCM) 10K type strain sequencing project: providing services to taxonomists for standard genome sequencing and annotation.</title>
        <authorList>
            <consortium name="The Broad Institute Genomics Platform"/>
            <consortium name="The Broad Institute Genome Sequencing Center for Infectious Disease"/>
            <person name="Wu L."/>
            <person name="Ma J."/>
        </authorList>
    </citation>
    <scope>NUCLEOTIDE SEQUENCE [LARGE SCALE GENOMIC DNA]</scope>
    <source>
        <strain evidence="2">CCUG 56108</strain>
    </source>
</reference>
<keyword evidence="2" id="KW-1185">Reference proteome</keyword>
<name>A0ABW3WY31_9HYPH</name>